<reference evidence="2 3" key="1">
    <citation type="submission" date="2021-08" db="EMBL/GenBank/DDBJ databases">
        <title>WGS assembly of Ceratopteris richardii.</title>
        <authorList>
            <person name="Marchant D.B."/>
            <person name="Chen G."/>
            <person name="Jenkins J."/>
            <person name="Shu S."/>
            <person name="Leebens-Mack J."/>
            <person name="Grimwood J."/>
            <person name="Schmutz J."/>
            <person name="Soltis P."/>
            <person name="Soltis D."/>
            <person name="Chen Z.-H."/>
        </authorList>
    </citation>
    <scope>NUCLEOTIDE SEQUENCE [LARGE SCALE GENOMIC DNA]</scope>
    <source>
        <strain evidence="2">Whitten #5841</strain>
        <tissue evidence="2">Leaf</tissue>
    </source>
</reference>
<dbReference type="PANTHER" id="PTHR36012">
    <property type="entry name" value="OS01G0654400 PROTEIN"/>
    <property type="match status" value="1"/>
</dbReference>
<feature type="compositionally biased region" description="Polar residues" evidence="1">
    <location>
        <begin position="1"/>
        <end position="19"/>
    </location>
</feature>
<evidence type="ECO:0008006" key="4">
    <source>
        <dbReference type="Google" id="ProtNLM"/>
    </source>
</evidence>
<protein>
    <recommendedName>
        <fullName evidence="4">Seed maturation protein</fullName>
    </recommendedName>
</protein>
<dbReference type="OrthoDB" id="668318at2759"/>
<evidence type="ECO:0000313" key="3">
    <source>
        <dbReference type="Proteomes" id="UP000825935"/>
    </source>
</evidence>
<feature type="compositionally biased region" description="Basic and acidic residues" evidence="1">
    <location>
        <begin position="21"/>
        <end position="39"/>
    </location>
</feature>
<keyword evidence="3" id="KW-1185">Reference proteome</keyword>
<dbReference type="Proteomes" id="UP000825935">
    <property type="component" value="Chromosome 23"/>
</dbReference>
<feature type="region of interest" description="Disordered" evidence="1">
    <location>
        <begin position="1"/>
        <end position="83"/>
    </location>
</feature>
<dbReference type="EMBL" id="CM035428">
    <property type="protein sequence ID" value="KAH7302271.1"/>
    <property type="molecule type" value="Genomic_DNA"/>
</dbReference>
<dbReference type="PANTHER" id="PTHR36012:SF2">
    <property type="entry name" value="OS08G0385000 PROTEIN"/>
    <property type="match status" value="1"/>
</dbReference>
<accession>A0A8T2S2I6</accession>
<evidence type="ECO:0000256" key="1">
    <source>
        <dbReference type="SAM" id="MobiDB-lite"/>
    </source>
</evidence>
<proteinExistence type="predicted"/>
<name>A0A8T2S2I6_CERRI</name>
<organism evidence="2 3">
    <name type="scientific">Ceratopteris richardii</name>
    <name type="common">Triangle waterfern</name>
    <dbReference type="NCBI Taxonomy" id="49495"/>
    <lineage>
        <taxon>Eukaryota</taxon>
        <taxon>Viridiplantae</taxon>
        <taxon>Streptophyta</taxon>
        <taxon>Embryophyta</taxon>
        <taxon>Tracheophyta</taxon>
        <taxon>Polypodiopsida</taxon>
        <taxon>Polypodiidae</taxon>
        <taxon>Polypodiales</taxon>
        <taxon>Pteridineae</taxon>
        <taxon>Pteridaceae</taxon>
        <taxon>Parkerioideae</taxon>
        <taxon>Ceratopteris</taxon>
    </lineage>
</organism>
<dbReference type="CDD" id="cd23010">
    <property type="entry name" value="PM41-like"/>
    <property type="match status" value="1"/>
</dbReference>
<comment type="caution">
    <text evidence="2">The sequence shown here is derived from an EMBL/GenBank/DDBJ whole genome shotgun (WGS) entry which is preliminary data.</text>
</comment>
<gene>
    <name evidence="2" type="ORF">KP509_23G063200</name>
</gene>
<dbReference type="AlphaFoldDB" id="A0A8T2S2I6"/>
<sequence>MSGAQGTQPKGSHTATTYEMATDRIATEGPPREKPRGGTEDSPAVPVVFEEATAGGDAAGSGGPTFGNRADPRVKDLGVTGTS</sequence>
<evidence type="ECO:0000313" key="2">
    <source>
        <dbReference type="EMBL" id="KAH7302271.1"/>
    </source>
</evidence>